<dbReference type="EMBL" id="KQ964248">
    <property type="protein sequence ID" value="KXJ93373.1"/>
    <property type="molecule type" value="Genomic_DNA"/>
</dbReference>
<comment type="subcellular location">
    <subcellularLocation>
        <location evidence="1 5">Nucleus</location>
    </subcellularLocation>
</comment>
<comment type="function">
    <text evidence="5">Component of the origin recognition complex (ORC) that binds origins of replication. DNA-binding is ATP-dependent. ORC is required to assemble the pre-replication complex necessary to initiate DNA replication.</text>
</comment>
<dbReference type="STRING" id="196109.A0A136J868"/>
<evidence type="ECO:0000256" key="3">
    <source>
        <dbReference type="ARBA" id="ARBA00022705"/>
    </source>
</evidence>
<dbReference type="Pfam" id="PF02178">
    <property type="entry name" value="AT_hook"/>
    <property type="match status" value="4"/>
</dbReference>
<dbReference type="Proteomes" id="UP000070501">
    <property type="component" value="Unassembled WGS sequence"/>
</dbReference>
<dbReference type="InterPro" id="IPR056772">
    <property type="entry name" value="RecA-like_ORC2"/>
</dbReference>
<feature type="domain" description="Origin recognition complex subunit 2 winged-helix" evidence="8">
    <location>
        <begin position="553"/>
        <end position="613"/>
    </location>
</feature>
<evidence type="ECO:0000256" key="1">
    <source>
        <dbReference type="ARBA" id="ARBA00004123"/>
    </source>
</evidence>
<evidence type="ECO:0000313" key="9">
    <source>
        <dbReference type="EMBL" id="KXJ93373.1"/>
    </source>
</evidence>
<dbReference type="GO" id="GO:0005664">
    <property type="term" value="C:nuclear origin of replication recognition complex"/>
    <property type="evidence" value="ECO:0007669"/>
    <property type="project" value="UniProtKB-UniRule"/>
</dbReference>
<evidence type="ECO:0000259" key="8">
    <source>
        <dbReference type="Pfam" id="PF24882"/>
    </source>
</evidence>
<feature type="region of interest" description="Disordered" evidence="6">
    <location>
        <begin position="1"/>
        <end position="277"/>
    </location>
</feature>
<dbReference type="Pfam" id="PF04084">
    <property type="entry name" value="RecA-like_ORC2"/>
    <property type="match status" value="1"/>
</dbReference>
<dbReference type="FunCoup" id="A0A136J868">
    <property type="interactions" value="933"/>
</dbReference>
<feature type="compositionally biased region" description="Acidic residues" evidence="6">
    <location>
        <begin position="219"/>
        <end position="228"/>
    </location>
</feature>
<dbReference type="InterPro" id="IPR056773">
    <property type="entry name" value="WHD_ORC2"/>
</dbReference>
<organism evidence="9 10">
    <name type="scientific">Microdochium bolleyi</name>
    <dbReference type="NCBI Taxonomy" id="196109"/>
    <lineage>
        <taxon>Eukaryota</taxon>
        <taxon>Fungi</taxon>
        <taxon>Dikarya</taxon>
        <taxon>Ascomycota</taxon>
        <taxon>Pezizomycotina</taxon>
        <taxon>Sordariomycetes</taxon>
        <taxon>Xylariomycetidae</taxon>
        <taxon>Xylariales</taxon>
        <taxon>Microdochiaceae</taxon>
        <taxon>Microdochium</taxon>
    </lineage>
</organism>
<dbReference type="GO" id="GO:0006355">
    <property type="term" value="P:regulation of DNA-templated transcription"/>
    <property type="evidence" value="ECO:0007669"/>
    <property type="project" value="InterPro"/>
</dbReference>
<evidence type="ECO:0000313" key="10">
    <source>
        <dbReference type="Proteomes" id="UP000070501"/>
    </source>
</evidence>
<feature type="compositionally biased region" description="Basic residues" evidence="6">
    <location>
        <begin position="95"/>
        <end position="105"/>
    </location>
</feature>
<dbReference type="InterPro" id="IPR000637">
    <property type="entry name" value="HMGI/Y_DNA-bd_CS"/>
</dbReference>
<dbReference type="PROSITE" id="PS00354">
    <property type="entry name" value="HMGI_Y"/>
    <property type="match status" value="2"/>
</dbReference>
<evidence type="ECO:0000256" key="6">
    <source>
        <dbReference type="SAM" id="MobiDB-lite"/>
    </source>
</evidence>
<evidence type="ECO:0000256" key="2">
    <source>
        <dbReference type="ARBA" id="ARBA00007421"/>
    </source>
</evidence>
<dbReference type="PRINTS" id="PR00929">
    <property type="entry name" value="ATHOOK"/>
</dbReference>
<evidence type="ECO:0000259" key="7">
    <source>
        <dbReference type="Pfam" id="PF04084"/>
    </source>
</evidence>
<dbReference type="InParanoid" id="A0A136J868"/>
<keyword evidence="10" id="KW-1185">Reference proteome</keyword>
<keyword evidence="3 5" id="KW-0235">DNA replication</keyword>
<reference evidence="10" key="1">
    <citation type="submission" date="2016-02" db="EMBL/GenBank/DDBJ databases">
        <title>Draft genome sequence of Microdochium bolleyi, a fungal endophyte of beachgrass.</title>
        <authorList>
            <consortium name="DOE Joint Genome Institute"/>
            <person name="David A.S."/>
            <person name="May G."/>
            <person name="Haridas S."/>
            <person name="Lim J."/>
            <person name="Wang M."/>
            <person name="Labutti K."/>
            <person name="Lipzen A."/>
            <person name="Barry K."/>
            <person name="Grigoriev I.V."/>
        </authorList>
    </citation>
    <scope>NUCLEOTIDE SEQUENCE [LARGE SCALE GENOMIC DNA]</scope>
    <source>
        <strain evidence="10">J235TASD1</strain>
    </source>
</reference>
<feature type="domain" description="Origin recognition complex subunit 2 RecA-like" evidence="7">
    <location>
        <begin position="321"/>
        <end position="487"/>
    </location>
</feature>
<dbReference type="GO" id="GO:0003688">
    <property type="term" value="F:DNA replication origin binding"/>
    <property type="evidence" value="ECO:0007669"/>
    <property type="project" value="UniProtKB-UniRule"/>
</dbReference>
<keyword evidence="4 5" id="KW-0539">Nucleus</keyword>
<comment type="subunit">
    <text evidence="5">Component of the origin recognition complex (ORC).</text>
</comment>
<accession>A0A136J868</accession>
<proteinExistence type="inferred from homology"/>
<dbReference type="SMART" id="SM00384">
    <property type="entry name" value="AT_hook"/>
    <property type="match status" value="4"/>
</dbReference>
<dbReference type="InterPro" id="IPR017956">
    <property type="entry name" value="AT_hook_DNA-bd_motif"/>
</dbReference>
<name>A0A136J868_9PEZI</name>
<protein>
    <recommendedName>
        <fullName evidence="5">Origin recognition complex subunit 2</fullName>
    </recommendedName>
</protein>
<comment type="similarity">
    <text evidence="2 5">Belongs to the ORC2 family.</text>
</comment>
<dbReference type="PANTHER" id="PTHR14052:SF0">
    <property type="entry name" value="ORIGIN RECOGNITION COMPLEX SUBUNIT 2"/>
    <property type="match status" value="1"/>
</dbReference>
<evidence type="ECO:0000256" key="4">
    <source>
        <dbReference type="ARBA" id="ARBA00023242"/>
    </source>
</evidence>
<dbReference type="GO" id="GO:0006260">
    <property type="term" value="P:DNA replication"/>
    <property type="evidence" value="ECO:0007669"/>
    <property type="project" value="UniProtKB-UniRule"/>
</dbReference>
<sequence>MEPVIPTSPQPAESPSKRPATEPLPDGTPVKRPRGRPRKIRPEGEAAPTGKPPLPLDENGNPIKRPRGRPRKIRPEGEGSPPRKPPVPLDEHGNPIKRPRGRPRKIRPEETAQVAHSAYDLPGGDSNSQADIEVNGTPRKQRTVHTIDEAATPRAKARTTGGPVTPSGRNAAKSAATPQWRRNDRSARKKSARAMIEKVIAGDASDEDADDAIAREIYESSDDEEEGEGNGRLAEDAAPVEAVTPTKRGRGRPRKSETVQSRKKSPTPPRNLPPHEMYFAQNRTGSSKTSHNTLASLSLLTHEEYFSILHEYEDRHAEDSEFLQSIHAESFPQWAFEAAQGFSVCIYGFGSKRPLLHRFAKFLHNSTTNHDTARIVIVNGYVRNTSVREILGTVASAVDPAFKLPAGNPAALTESVKRLLSAHETEITIILNSIDALPLRRPNFQPILAQLAAHPNVRLVCSADTPDFQLLWDSSIRSSFNFVFHDCTTFAPFTAEVDVVDDVHELLSRKARRVGGKEGVAYVLRSLPENAKNLFKLLVGEVLMAIDDEGLTGGENPGVEYRMVYGKAVEEFICSSEMAFRTLLKEFHDHQIITSSKDVLGTELLSLPFRREELEAILEELVT</sequence>
<evidence type="ECO:0000256" key="5">
    <source>
        <dbReference type="RuleBase" id="RU368084"/>
    </source>
</evidence>
<dbReference type="PANTHER" id="PTHR14052">
    <property type="entry name" value="ORIGIN RECOGNITION COMPLEX SUBUNIT 2"/>
    <property type="match status" value="1"/>
</dbReference>
<dbReference type="AlphaFoldDB" id="A0A136J868"/>
<gene>
    <name evidence="9" type="ORF">Micbo1qcDRAFT_194576</name>
</gene>
<dbReference type="OrthoDB" id="346673at2759"/>
<dbReference type="Pfam" id="PF24882">
    <property type="entry name" value="WHD_ORC2"/>
    <property type="match status" value="1"/>
</dbReference>
<dbReference type="InterPro" id="IPR007220">
    <property type="entry name" value="ORC2"/>
</dbReference>